<dbReference type="Proteomes" id="UP001527882">
    <property type="component" value="Unassembled WGS sequence"/>
</dbReference>
<dbReference type="Gene3D" id="3.90.79.10">
    <property type="entry name" value="Nucleoside Triphosphate Pyrophosphohydrolase"/>
    <property type="match status" value="1"/>
</dbReference>
<evidence type="ECO:0000313" key="2">
    <source>
        <dbReference type="EMBL" id="MCZ8515303.1"/>
    </source>
</evidence>
<reference evidence="2 3" key="1">
    <citation type="submission" date="2022-12" db="EMBL/GenBank/DDBJ databases">
        <title>Draft genome sequence of Paenibacillus sp. dW9.</title>
        <authorList>
            <person name="Choi E.-W."/>
            <person name="Kim D.-U."/>
        </authorList>
    </citation>
    <scope>NUCLEOTIDE SEQUENCE [LARGE SCALE GENOMIC DNA]</scope>
    <source>
        <strain evidence="3">dW9</strain>
    </source>
</reference>
<organism evidence="2 3">
    <name type="scientific">Paenibacillus gyeongsangnamensis</name>
    <dbReference type="NCBI Taxonomy" id="3388067"/>
    <lineage>
        <taxon>Bacteria</taxon>
        <taxon>Bacillati</taxon>
        <taxon>Bacillota</taxon>
        <taxon>Bacilli</taxon>
        <taxon>Bacillales</taxon>
        <taxon>Paenibacillaceae</taxon>
        <taxon>Paenibacillus</taxon>
    </lineage>
</organism>
<evidence type="ECO:0000313" key="3">
    <source>
        <dbReference type="Proteomes" id="UP001527882"/>
    </source>
</evidence>
<evidence type="ECO:0000259" key="1">
    <source>
        <dbReference type="Pfam" id="PF00293"/>
    </source>
</evidence>
<gene>
    <name evidence="2" type="ORF">O9H85_23400</name>
</gene>
<name>A0ABT4QEJ6_9BACL</name>
<dbReference type="InterPro" id="IPR000086">
    <property type="entry name" value="NUDIX_hydrolase_dom"/>
</dbReference>
<sequence>MRLCGLGEDVYEAAKREMLEETGLRIELTFLYTVISLYGEPYVGTEFYNPEQQNVMIWFLAKETGGELRAGDDIDDVAGQLRMGSGSRCMLKNDHVSKGILVGLRKICRLGHRRRTRCR</sequence>
<feature type="domain" description="Nudix hydrolase" evidence="1">
    <location>
        <begin position="7"/>
        <end position="74"/>
    </location>
</feature>
<dbReference type="EMBL" id="JAQAGZ010000016">
    <property type="protein sequence ID" value="MCZ8515303.1"/>
    <property type="molecule type" value="Genomic_DNA"/>
</dbReference>
<protein>
    <submittedName>
        <fullName evidence="2">NUDIX domain-containing protein</fullName>
    </submittedName>
</protein>
<dbReference type="RefSeq" id="WP_269883830.1">
    <property type="nucleotide sequence ID" value="NZ_JAQAGZ010000016.1"/>
</dbReference>
<keyword evidence="3" id="KW-1185">Reference proteome</keyword>
<dbReference type="Pfam" id="PF00293">
    <property type="entry name" value="NUDIX"/>
    <property type="match status" value="1"/>
</dbReference>
<proteinExistence type="predicted"/>
<comment type="caution">
    <text evidence="2">The sequence shown here is derived from an EMBL/GenBank/DDBJ whole genome shotgun (WGS) entry which is preliminary data.</text>
</comment>
<dbReference type="SUPFAM" id="SSF55811">
    <property type="entry name" value="Nudix"/>
    <property type="match status" value="1"/>
</dbReference>
<dbReference type="InterPro" id="IPR015797">
    <property type="entry name" value="NUDIX_hydrolase-like_dom_sf"/>
</dbReference>
<accession>A0ABT4QEJ6</accession>